<accession>A0ABX3GA86</accession>
<evidence type="ECO:0000313" key="2">
    <source>
        <dbReference type="EMBL" id="OLZ73287.1"/>
    </source>
</evidence>
<name>A0ABX3GA86_9ACTN</name>
<sequence>MSQNAEPPRQPAARPVRRDVSDLFSGGRLTAIPRKAVRREQLLVHLAETLFTVERTYTEPEVNEALRTVHEDCSALRRYLITSGQLTRTRDGRSYRRSTTTL</sequence>
<dbReference type="Pfam" id="PF09860">
    <property type="entry name" value="DUF2087"/>
    <property type="match status" value="1"/>
</dbReference>
<evidence type="ECO:0000313" key="3">
    <source>
        <dbReference type="Proteomes" id="UP000187151"/>
    </source>
</evidence>
<dbReference type="InterPro" id="IPR018656">
    <property type="entry name" value="DUF2087"/>
</dbReference>
<comment type="caution">
    <text evidence="2">The sequence shown here is derived from an EMBL/GenBank/DDBJ whole genome shotgun (WGS) entry which is preliminary data.</text>
</comment>
<dbReference type="EMBL" id="MQUR01000003">
    <property type="protein sequence ID" value="OLZ73287.1"/>
    <property type="molecule type" value="Genomic_DNA"/>
</dbReference>
<proteinExistence type="predicted"/>
<evidence type="ECO:0000259" key="1">
    <source>
        <dbReference type="Pfam" id="PF09860"/>
    </source>
</evidence>
<dbReference type="RefSeq" id="WP_076043094.1">
    <property type="nucleotide sequence ID" value="NZ_MQUR01000003.1"/>
</dbReference>
<feature type="domain" description="DUF2087" evidence="1">
    <location>
        <begin position="28"/>
        <end position="97"/>
    </location>
</feature>
<protein>
    <recommendedName>
        <fullName evidence="1">DUF2087 domain-containing protein</fullName>
    </recommendedName>
</protein>
<reference evidence="2 3" key="1">
    <citation type="submission" date="2016-01" db="EMBL/GenBank/DDBJ databases">
        <title>Streptomyces amritsarensis strain MTCC 11845 genome sequencing and assembly.</title>
        <authorList>
            <person name="Sharma D."/>
            <person name="Nair G.R."/>
            <person name="Kaur G."/>
            <person name="Manhas R.K."/>
            <person name="Mayilraj S."/>
        </authorList>
    </citation>
    <scope>NUCLEOTIDE SEQUENCE [LARGE SCALE GENOMIC DNA]</scope>
    <source>
        <strain evidence="2 3">MTCC 11845</strain>
    </source>
</reference>
<dbReference type="Proteomes" id="UP000187151">
    <property type="component" value="Unassembled WGS sequence"/>
</dbReference>
<organism evidence="2 3">
    <name type="scientific">Streptomyces amritsarensis</name>
    <dbReference type="NCBI Taxonomy" id="681158"/>
    <lineage>
        <taxon>Bacteria</taxon>
        <taxon>Bacillati</taxon>
        <taxon>Actinomycetota</taxon>
        <taxon>Actinomycetes</taxon>
        <taxon>Kitasatosporales</taxon>
        <taxon>Streptomycetaceae</taxon>
        <taxon>Streptomyces</taxon>
    </lineage>
</organism>
<keyword evidence="3" id="KW-1185">Reference proteome</keyword>
<gene>
    <name evidence="2" type="ORF">AVW11_02705</name>
</gene>